<dbReference type="RefSeq" id="XP_066698921.1">
    <property type="nucleotide sequence ID" value="XM_066846523.1"/>
</dbReference>
<feature type="transmembrane region" description="Helical" evidence="4">
    <location>
        <begin position="375"/>
        <end position="398"/>
    </location>
</feature>
<evidence type="ECO:0000313" key="6">
    <source>
        <dbReference type="Proteomes" id="UP001391051"/>
    </source>
</evidence>
<evidence type="ECO:0000256" key="3">
    <source>
        <dbReference type="SAM" id="MobiDB-lite"/>
    </source>
</evidence>
<accession>A0ABR1QA62</accession>
<gene>
    <name evidence="5" type="ORF">PG986_010301</name>
</gene>
<evidence type="ECO:0000256" key="1">
    <source>
        <dbReference type="ARBA" id="ARBA00004141"/>
    </source>
</evidence>
<dbReference type="Proteomes" id="UP001391051">
    <property type="component" value="Unassembled WGS sequence"/>
</dbReference>
<feature type="transmembrane region" description="Helical" evidence="4">
    <location>
        <begin position="410"/>
        <end position="430"/>
    </location>
</feature>
<feature type="transmembrane region" description="Helical" evidence="4">
    <location>
        <begin position="281"/>
        <end position="298"/>
    </location>
</feature>
<dbReference type="InterPro" id="IPR011701">
    <property type="entry name" value="MFS"/>
</dbReference>
<keyword evidence="4" id="KW-0812">Transmembrane</keyword>
<dbReference type="Pfam" id="PF07690">
    <property type="entry name" value="MFS_1"/>
    <property type="match status" value="1"/>
</dbReference>
<dbReference type="InterPro" id="IPR036259">
    <property type="entry name" value="MFS_trans_sf"/>
</dbReference>
<name>A0ABR1QA62_9PEZI</name>
<comment type="caution">
    <text evidence="5">The sequence shown here is derived from an EMBL/GenBank/DDBJ whole genome shotgun (WGS) entry which is preliminary data.</text>
</comment>
<keyword evidence="4" id="KW-0472">Membrane</keyword>
<sequence length="444" mass="46398">MSSTEKASLKPGTTPDAEPNSVTTPAPPQAPAAPPDGGSRAWLAVAGGWLCQFCSFGFINALGSFQEIYQSDILQGESASNISWILTTQLFLMFFLSQPVGLGVDMFGARPMLALSFVLSVAGLIGLSFATQYWQIFLAQSLCFGLGSAAAFIPGLVVAGQYFKKKRALALGIVASGSSCGGVVFPVMLARLFDGIGFRPTIRWCALMIGVLLATANLLVRPAMAPKGWAGRRNLISFATFKKPAYLFYVSGAFLVFWGLFGPFDYLPAFALGNESTTGVALYTVSIINAASIPGRILPNMYADRLGSSLKAISLCSFLAGASVLVIWLPISYRNSLGGLIVFAIVFGFTSGAFVSLMTPAIIEVAGGHSSDLGVMLGTFFVVVAVASLTGLPIQTATVTERGDGGGYDMLGLIVFCGVSMLSGSALLGWTARLAGKRKAAAAS</sequence>
<dbReference type="InterPro" id="IPR050327">
    <property type="entry name" value="Proton-linked_MCT"/>
</dbReference>
<feature type="transmembrane region" description="Helical" evidence="4">
    <location>
        <begin position="201"/>
        <end position="224"/>
    </location>
</feature>
<evidence type="ECO:0000256" key="4">
    <source>
        <dbReference type="SAM" id="Phobius"/>
    </source>
</evidence>
<comment type="subcellular location">
    <subcellularLocation>
        <location evidence="1">Membrane</location>
        <topology evidence="1">Multi-pass membrane protein</topology>
    </subcellularLocation>
</comment>
<keyword evidence="6" id="KW-1185">Reference proteome</keyword>
<feature type="transmembrane region" description="Helical" evidence="4">
    <location>
        <begin position="245"/>
        <end position="261"/>
    </location>
</feature>
<feature type="transmembrane region" description="Helical" evidence="4">
    <location>
        <begin position="82"/>
        <end position="100"/>
    </location>
</feature>
<dbReference type="SUPFAM" id="SSF103473">
    <property type="entry name" value="MFS general substrate transporter"/>
    <property type="match status" value="1"/>
</dbReference>
<dbReference type="GeneID" id="92079585"/>
<dbReference type="PANTHER" id="PTHR11360">
    <property type="entry name" value="MONOCARBOXYLATE TRANSPORTER"/>
    <property type="match status" value="1"/>
</dbReference>
<feature type="transmembrane region" description="Helical" evidence="4">
    <location>
        <begin position="169"/>
        <end position="189"/>
    </location>
</feature>
<feature type="transmembrane region" description="Helical" evidence="4">
    <location>
        <begin position="310"/>
        <end position="331"/>
    </location>
</feature>
<evidence type="ECO:0000313" key="5">
    <source>
        <dbReference type="EMBL" id="KAK7949415.1"/>
    </source>
</evidence>
<feature type="transmembrane region" description="Helical" evidence="4">
    <location>
        <begin position="136"/>
        <end position="157"/>
    </location>
</feature>
<feature type="transmembrane region" description="Helical" evidence="4">
    <location>
        <begin position="337"/>
        <end position="363"/>
    </location>
</feature>
<feature type="transmembrane region" description="Helical" evidence="4">
    <location>
        <begin position="112"/>
        <end position="130"/>
    </location>
</feature>
<dbReference type="PANTHER" id="PTHR11360:SF177">
    <property type="entry name" value="RIBOFLAVIN TRANSPORTER MCH5"/>
    <property type="match status" value="1"/>
</dbReference>
<organism evidence="5 6">
    <name type="scientific">Apiospora aurea</name>
    <dbReference type="NCBI Taxonomy" id="335848"/>
    <lineage>
        <taxon>Eukaryota</taxon>
        <taxon>Fungi</taxon>
        <taxon>Dikarya</taxon>
        <taxon>Ascomycota</taxon>
        <taxon>Pezizomycotina</taxon>
        <taxon>Sordariomycetes</taxon>
        <taxon>Xylariomycetidae</taxon>
        <taxon>Amphisphaeriales</taxon>
        <taxon>Apiosporaceae</taxon>
        <taxon>Apiospora</taxon>
    </lineage>
</organism>
<keyword evidence="4" id="KW-1133">Transmembrane helix</keyword>
<reference evidence="5 6" key="1">
    <citation type="submission" date="2023-01" db="EMBL/GenBank/DDBJ databases">
        <title>Analysis of 21 Apiospora genomes using comparative genomics revels a genus with tremendous synthesis potential of carbohydrate active enzymes and secondary metabolites.</title>
        <authorList>
            <person name="Sorensen T."/>
        </authorList>
    </citation>
    <scope>NUCLEOTIDE SEQUENCE [LARGE SCALE GENOMIC DNA]</scope>
    <source>
        <strain evidence="5 6">CBS 24483</strain>
    </source>
</reference>
<dbReference type="EMBL" id="JAQQWE010000006">
    <property type="protein sequence ID" value="KAK7949415.1"/>
    <property type="molecule type" value="Genomic_DNA"/>
</dbReference>
<proteinExistence type="inferred from homology"/>
<evidence type="ECO:0000256" key="2">
    <source>
        <dbReference type="ARBA" id="ARBA00006727"/>
    </source>
</evidence>
<comment type="similarity">
    <text evidence="2">Belongs to the major facilitator superfamily. Monocarboxylate porter (TC 2.A.1.13) family.</text>
</comment>
<feature type="transmembrane region" description="Helical" evidence="4">
    <location>
        <begin position="41"/>
        <end position="62"/>
    </location>
</feature>
<dbReference type="Gene3D" id="1.20.1250.20">
    <property type="entry name" value="MFS general substrate transporter like domains"/>
    <property type="match status" value="1"/>
</dbReference>
<protein>
    <submittedName>
        <fullName evidence="5">Uncharacterized protein</fullName>
    </submittedName>
</protein>
<feature type="region of interest" description="Disordered" evidence="3">
    <location>
        <begin position="1"/>
        <end position="35"/>
    </location>
</feature>
<feature type="compositionally biased region" description="Pro residues" evidence="3">
    <location>
        <begin position="25"/>
        <end position="34"/>
    </location>
</feature>